<keyword evidence="1" id="KW-0812">Transmembrane</keyword>
<dbReference type="AlphaFoldDB" id="A0A2W5X2V6"/>
<sequence length="88" mass="9864">METVALWIVTVVGFVGLLYLASILARLAWDGWEALLRRLRPARVPEHRQADLAETVATARSAWRIWLPGLFIVVMPEASRKPKGGEGR</sequence>
<proteinExistence type="predicted"/>
<organism evidence="2 3">
    <name type="scientific">Xylanimonas oleitrophica</name>
    <dbReference type="NCBI Taxonomy" id="2607479"/>
    <lineage>
        <taxon>Bacteria</taxon>
        <taxon>Bacillati</taxon>
        <taxon>Actinomycetota</taxon>
        <taxon>Actinomycetes</taxon>
        <taxon>Micrococcales</taxon>
        <taxon>Promicromonosporaceae</taxon>
        <taxon>Xylanimonas</taxon>
    </lineage>
</organism>
<gene>
    <name evidence="2" type="ORF">DNL40_02475</name>
</gene>
<evidence type="ECO:0000256" key="1">
    <source>
        <dbReference type="SAM" id="Phobius"/>
    </source>
</evidence>
<dbReference type="Proteomes" id="UP000248783">
    <property type="component" value="Unassembled WGS sequence"/>
</dbReference>
<keyword evidence="1" id="KW-0472">Membrane</keyword>
<keyword evidence="1" id="KW-1133">Transmembrane helix</keyword>
<feature type="transmembrane region" description="Helical" evidence="1">
    <location>
        <begin position="6"/>
        <end position="29"/>
    </location>
</feature>
<evidence type="ECO:0000313" key="2">
    <source>
        <dbReference type="EMBL" id="PZR55256.1"/>
    </source>
</evidence>
<keyword evidence="3" id="KW-1185">Reference proteome</keyword>
<protein>
    <submittedName>
        <fullName evidence="2">Uncharacterized protein</fullName>
    </submittedName>
</protein>
<reference evidence="2 3" key="1">
    <citation type="submission" date="2018-06" db="EMBL/GenBank/DDBJ databases">
        <title>Whole genome sequencing of a novel hydrocarbon degrading bacterial strain, PW21 isolated from oil contaminated produced water sample.</title>
        <authorList>
            <person name="Nagkirti P."/>
            <person name="Shaikh A."/>
            <person name="Gowdaman V."/>
            <person name="Engineer A.E."/>
            <person name="Dagar S."/>
            <person name="Dhakephalkar P.K."/>
        </authorList>
    </citation>
    <scope>NUCLEOTIDE SEQUENCE [LARGE SCALE GENOMIC DNA]</scope>
    <source>
        <strain evidence="2 3">PW21</strain>
    </source>
</reference>
<dbReference type="EMBL" id="QKWH01000001">
    <property type="protein sequence ID" value="PZR55256.1"/>
    <property type="molecule type" value="Genomic_DNA"/>
</dbReference>
<comment type="caution">
    <text evidence="2">The sequence shown here is derived from an EMBL/GenBank/DDBJ whole genome shotgun (WGS) entry which is preliminary data.</text>
</comment>
<name>A0A2W5X2V6_9MICO</name>
<accession>A0A2W5X2V6</accession>
<evidence type="ECO:0000313" key="3">
    <source>
        <dbReference type="Proteomes" id="UP000248783"/>
    </source>
</evidence>
<dbReference type="RefSeq" id="WP_111249620.1">
    <property type="nucleotide sequence ID" value="NZ_QKWH01000001.1"/>
</dbReference>